<name>A0ABN7TRW0_9BACL</name>
<evidence type="ECO:0000259" key="7">
    <source>
        <dbReference type="Pfam" id="PF11728"/>
    </source>
</evidence>
<evidence type="ECO:0000256" key="5">
    <source>
        <dbReference type="ARBA" id="ARBA00023136"/>
    </source>
</evidence>
<dbReference type="Pfam" id="PF06081">
    <property type="entry name" value="ArAE_1"/>
    <property type="match status" value="1"/>
</dbReference>
<feature type="domain" description="Putative aromatic acid exporter C-terminal" evidence="7">
    <location>
        <begin position="144"/>
        <end position="306"/>
    </location>
</feature>
<keyword evidence="4 6" id="KW-1133">Transmembrane helix</keyword>
<evidence type="ECO:0000313" key="8">
    <source>
        <dbReference type="EMBL" id="CAG7648435.1"/>
    </source>
</evidence>
<dbReference type="RefSeq" id="WP_218100497.1">
    <property type="nucleotide sequence ID" value="NZ_CAJVCE010000012.1"/>
</dbReference>
<evidence type="ECO:0000256" key="6">
    <source>
        <dbReference type="SAM" id="Phobius"/>
    </source>
</evidence>
<feature type="transmembrane region" description="Helical" evidence="6">
    <location>
        <begin position="122"/>
        <end position="141"/>
    </location>
</feature>
<accession>A0ABN7TRW0</accession>
<dbReference type="InterPro" id="IPR021062">
    <property type="entry name" value="ArAE_1_C"/>
</dbReference>
<comment type="caution">
    <text evidence="8">The sequence shown here is derived from an EMBL/GenBank/DDBJ whole genome shotgun (WGS) entry which is preliminary data.</text>
</comment>
<evidence type="ECO:0000256" key="2">
    <source>
        <dbReference type="ARBA" id="ARBA00022475"/>
    </source>
</evidence>
<dbReference type="Proteomes" id="UP000730618">
    <property type="component" value="Unassembled WGS sequence"/>
</dbReference>
<feature type="transmembrane region" description="Helical" evidence="6">
    <location>
        <begin position="12"/>
        <end position="36"/>
    </location>
</feature>
<proteinExistence type="predicted"/>
<keyword evidence="9" id="KW-1185">Reference proteome</keyword>
<gene>
    <name evidence="8" type="ORF">PAECIP111802_04210</name>
</gene>
<dbReference type="EMBL" id="CAJVCE010000012">
    <property type="protein sequence ID" value="CAG7648435.1"/>
    <property type="molecule type" value="Genomic_DNA"/>
</dbReference>
<dbReference type="InterPro" id="IPR052984">
    <property type="entry name" value="UPF0421"/>
</dbReference>
<dbReference type="InterPro" id="IPR010343">
    <property type="entry name" value="ArAE_1"/>
</dbReference>
<keyword evidence="3 6" id="KW-0812">Transmembrane</keyword>
<organism evidence="8 9">
    <name type="scientific">Paenibacillus allorhizosphaerae</name>
    <dbReference type="NCBI Taxonomy" id="2849866"/>
    <lineage>
        <taxon>Bacteria</taxon>
        <taxon>Bacillati</taxon>
        <taxon>Bacillota</taxon>
        <taxon>Bacilli</taxon>
        <taxon>Bacillales</taxon>
        <taxon>Paenibacillaceae</taxon>
        <taxon>Paenibacillus</taxon>
    </lineage>
</organism>
<dbReference type="Pfam" id="PF11728">
    <property type="entry name" value="ArAE_1_C"/>
    <property type="match status" value="1"/>
</dbReference>
<evidence type="ECO:0000256" key="3">
    <source>
        <dbReference type="ARBA" id="ARBA00022692"/>
    </source>
</evidence>
<evidence type="ECO:0000313" key="9">
    <source>
        <dbReference type="Proteomes" id="UP000730618"/>
    </source>
</evidence>
<comment type="subcellular location">
    <subcellularLocation>
        <location evidence="1">Cell membrane</location>
        <topology evidence="1">Multi-pass membrane protein</topology>
    </subcellularLocation>
</comment>
<feature type="transmembrane region" description="Helical" evidence="6">
    <location>
        <begin position="57"/>
        <end position="83"/>
    </location>
</feature>
<dbReference type="PANTHER" id="PTHR40064:SF1">
    <property type="entry name" value="MEMBRANE PROTEIN"/>
    <property type="match status" value="1"/>
</dbReference>
<reference evidence="8 9" key="1">
    <citation type="submission" date="2021-06" db="EMBL/GenBank/DDBJ databases">
        <authorList>
            <person name="Criscuolo A."/>
        </authorList>
    </citation>
    <scope>NUCLEOTIDE SEQUENCE [LARGE SCALE GENOMIC DNA]</scope>
    <source>
        <strain evidence="9">CIP 111802</strain>
    </source>
</reference>
<keyword evidence="2" id="KW-1003">Cell membrane</keyword>
<evidence type="ECO:0000256" key="4">
    <source>
        <dbReference type="ARBA" id="ARBA00022989"/>
    </source>
</evidence>
<dbReference type="PANTHER" id="PTHR40064">
    <property type="entry name" value="MEMBRANE PROTEIN-RELATED"/>
    <property type="match status" value="1"/>
</dbReference>
<sequence length="318" mass="35259">MGIRVIKTAVAVIVSIYICYAAGLLSPLSAGLLAILGVDVTKKKGLRTSFQRIAASLLGLLLAATLFWAVGFHVWVIGLYILLLYPVLNRLRLKDGVVTGSVVMFHLFAAGRVELELLLNEVALLLIGLGTATGINLLYMPKEDKQLQEYREKTEELFSRIFAEIALNLRDTEYVWSGAELLEAEGVLEKASASVQRLGENSLRGGQTQWAVYFYMRKQQMDSIERMVQLVAQVFTTLPHGESLAAVFEALSIDVRIAHYTGRSERKLTELESGFKTMPLPATRDEFEVRAALLQLIVELKAYLAVAKSQKRPVTGRS</sequence>
<keyword evidence="5 6" id="KW-0472">Membrane</keyword>
<evidence type="ECO:0000256" key="1">
    <source>
        <dbReference type="ARBA" id="ARBA00004651"/>
    </source>
</evidence>
<protein>
    <recommendedName>
        <fullName evidence="7">Putative aromatic acid exporter C-terminal domain-containing protein</fullName>
    </recommendedName>
</protein>